<sequence length="212" mass="22159">MQGVVGVVAAVTFLCACCCVCVANPDGSPSCFIESLPKMSEPTGRRPGRHFSLSAVPLRSVTPGAGPDLFHVAINSNDRNATFKGFLLFAENGNGTRVGEWLQVAESRAKPMAIAGCDQGSTLTHLDSDDKMSGLTFTYKAPAPASAADSIKVRCGVVVSFDEWYVAQPVVLSANNATAEKQPTSVAVITNSSSPRITVQVNATTTPGRAPQ</sequence>
<evidence type="ECO:0000256" key="1">
    <source>
        <dbReference type="SAM" id="SignalP"/>
    </source>
</evidence>
<evidence type="ECO:0000313" key="3">
    <source>
        <dbReference type="EMBL" id="SPQ98051.1"/>
    </source>
</evidence>
<dbReference type="Proteomes" id="UP000290189">
    <property type="component" value="Unassembled WGS sequence"/>
</dbReference>
<dbReference type="Pfam" id="PF02014">
    <property type="entry name" value="Reeler"/>
    <property type="match status" value="1"/>
</dbReference>
<protein>
    <recommendedName>
        <fullName evidence="2">Reelin domain-containing protein</fullName>
    </recommendedName>
</protein>
<keyword evidence="1" id="KW-0732">Signal</keyword>
<evidence type="ECO:0000313" key="4">
    <source>
        <dbReference type="Proteomes" id="UP000290189"/>
    </source>
</evidence>
<reference evidence="3 4" key="1">
    <citation type="submission" date="2018-03" db="EMBL/GenBank/DDBJ databases">
        <authorList>
            <person name="Fogelqvist J."/>
        </authorList>
    </citation>
    <scope>NUCLEOTIDE SEQUENCE [LARGE SCALE GENOMIC DNA]</scope>
</reference>
<organism evidence="3 4">
    <name type="scientific">Plasmodiophora brassicae</name>
    <name type="common">Clubroot disease agent</name>
    <dbReference type="NCBI Taxonomy" id="37360"/>
    <lineage>
        <taxon>Eukaryota</taxon>
        <taxon>Sar</taxon>
        <taxon>Rhizaria</taxon>
        <taxon>Endomyxa</taxon>
        <taxon>Phytomyxea</taxon>
        <taxon>Plasmodiophorida</taxon>
        <taxon>Plasmodiophoridae</taxon>
        <taxon>Plasmodiophora</taxon>
    </lineage>
</organism>
<feature type="domain" description="Reelin" evidence="2">
    <location>
        <begin position="70"/>
        <end position="166"/>
    </location>
</feature>
<name>A0A3P3YD03_PLABS</name>
<feature type="chain" id="PRO_5018105098" description="Reelin domain-containing protein" evidence="1">
    <location>
        <begin position="24"/>
        <end position="212"/>
    </location>
</feature>
<keyword evidence="3" id="KW-0496">Mitochondrion</keyword>
<dbReference type="AlphaFoldDB" id="A0A3P3YD03"/>
<proteinExistence type="predicted"/>
<feature type="signal peptide" evidence="1">
    <location>
        <begin position="1"/>
        <end position="23"/>
    </location>
</feature>
<geneLocation type="mitochondrion" evidence="3"/>
<gene>
    <name evidence="3" type="ORF">PLBR_LOCUS5266</name>
</gene>
<evidence type="ECO:0000259" key="2">
    <source>
        <dbReference type="Pfam" id="PF02014"/>
    </source>
</evidence>
<dbReference type="InterPro" id="IPR042307">
    <property type="entry name" value="Reeler_sf"/>
</dbReference>
<dbReference type="EMBL" id="OVEO01000008">
    <property type="protein sequence ID" value="SPQ98051.1"/>
    <property type="molecule type" value="Genomic_DNA"/>
</dbReference>
<dbReference type="InterPro" id="IPR002861">
    <property type="entry name" value="Reeler_dom"/>
</dbReference>
<accession>A0A3P3YD03</accession>
<dbReference type="Gene3D" id="2.60.40.4060">
    <property type="entry name" value="Reeler domain"/>
    <property type="match status" value="1"/>
</dbReference>